<protein>
    <submittedName>
        <fullName evidence="1">Uncharacterized protein</fullName>
    </submittedName>
</protein>
<name>A0ABQ3IYF8_9GAMM</name>
<dbReference type="EMBL" id="BNAH01000013">
    <property type="protein sequence ID" value="GHE98513.1"/>
    <property type="molecule type" value="Genomic_DNA"/>
</dbReference>
<proteinExistence type="predicted"/>
<evidence type="ECO:0000313" key="2">
    <source>
        <dbReference type="Proteomes" id="UP000626370"/>
    </source>
</evidence>
<comment type="caution">
    <text evidence="1">The sequence shown here is derived from an EMBL/GenBank/DDBJ whole genome shotgun (WGS) entry which is preliminary data.</text>
</comment>
<reference evidence="2" key="1">
    <citation type="journal article" date="2019" name="Int. J. Syst. Evol. Microbiol.">
        <title>The Global Catalogue of Microorganisms (GCM) 10K type strain sequencing project: providing services to taxonomists for standard genome sequencing and annotation.</title>
        <authorList>
            <consortium name="The Broad Institute Genomics Platform"/>
            <consortium name="The Broad Institute Genome Sequencing Center for Infectious Disease"/>
            <person name="Wu L."/>
            <person name="Ma J."/>
        </authorList>
    </citation>
    <scope>NUCLEOTIDE SEQUENCE [LARGE SCALE GENOMIC DNA]</scope>
    <source>
        <strain evidence="2">CGMCC 1.15922</strain>
    </source>
</reference>
<evidence type="ECO:0000313" key="1">
    <source>
        <dbReference type="EMBL" id="GHE98513.1"/>
    </source>
</evidence>
<organism evidence="1 2">
    <name type="scientific">Thalassotalea profundi</name>
    <dbReference type="NCBI Taxonomy" id="2036687"/>
    <lineage>
        <taxon>Bacteria</taxon>
        <taxon>Pseudomonadati</taxon>
        <taxon>Pseudomonadota</taxon>
        <taxon>Gammaproteobacteria</taxon>
        <taxon>Alteromonadales</taxon>
        <taxon>Colwelliaceae</taxon>
        <taxon>Thalassotalea</taxon>
    </lineage>
</organism>
<accession>A0ABQ3IYF8</accession>
<dbReference type="Proteomes" id="UP000626370">
    <property type="component" value="Unassembled WGS sequence"/>
</dbReference>
<keyword evidence="2" id="KW-1185">Reference proteome</keyword>
<sequence length="59" mass="7025">MELVYNLFIKYYMARSLILNHKGEKLDDGLIVLPKHLIFKLSECKESYQEINTENCDLF</sequence>
<gene>
    <name evidence="1" type="ORF">GCM10011501_30080</name>
</gene>